<sequence length="165" mass="18543">MKDSPDSGPVTEEQTSMFFYGTLMNTRILERVVGRPIRNIRDAQLTGYCRLKIRNAHYPGLLPASIAELVLNRPPTLEEQTVVGKLVSGLTSSEVARLDAFEGEEYESHTAPVKLMDCISPDLVVAVVYLYTPAIVSQNVLPCVWSYDEFVDKYLSQWIVDPDNF</sequence>
<dbReference type="PANTHER" id="PTHR31544:SF2">
    <property type="entry name" value="AIG2-LIKE PROTEIN D"/>
    <property type="match status" value="1"/>
</dbReference>
<dbReference type="CDD" id="cd06661">
    <property type="entry name" value="GGCT_like"/>
    <property type="match status" value="1"/>
</dbReference>
<keyword evidence="2" id="KW-0808">Transferase</keyword>
<accession>A0A2N5V0Z3</accession>
<dbReference type="GO" id="GO:0016740">
    <property type="term" value="F:transferase activity"/>
    <property type="evidence" value="ECO:0007669"/>
    <property type="project" value="UniProtKB-KW"/>
</dbReference>
<evidence type="ECO:0000313" key="5">
    <source>
        <dbReference type="EMBL" id="PLW43682.1"/>
    </source>
</evidence>
<dbReference type="AlphaFoldDB" id="A0A2N5V0Z3"/>
<dbReference type="InterPro" id="IPR045038">
    <property type="entry name" value="AIG2-like"/>
</dbReference>
<evidence type="ECO:0000256" key="3">
    <source>
        <dbReference type="ARBA" id="ARBA00030602"/>
    </source>
</evidence>
<gene>
    <name evidence="5" type="ORF">PCASD_08300</name>
</gene>
<comment type="caution">
    <text evidence="5">The sequence shown here is derived from an EMBL/GenBank/DDBJ whole genome shotgun (WGS) entry which is preliminary data.</text>
</comment>
<dbReference type="EMBL" id="PGCI01000065">
    <property type="protein sequence ID" value="PLW43682.1"/>
    <property type="molecule type" value="Genomic_DNA"/>
</dbReference>
<dbReference type="InterPro" id="IPR013024">
    <property type="entry name" value="GGCT-like"/>
</dbReference>
<dbReference type="InterPro" id="IPR009288">
    <property type="entry name" value="AIG2-like_dom"/>
</dbReference>
<evidence type="ECO:0000259" key="4">
    <source>
        <dbReference type="Pfam" id="PF06094"/>
    </source>
</evidence>
<evidence type="ECO:0000256" key="2">
    <source>
        <dbReference type="ARBA" id="ARBA00022679"/>
    </source>
</evidence>
<protein>
    <recommendedName>
        <fullName evidence="3">Putative gamma-glutamylcyclotransferase</fullName>
    </recommendedName>
</protein>
<evidence type="ECO:0000313" key="6">
    <source>
        <dbReference type="Proteomes" id="UP000235392"/>
    </source>
</evidence>
<feature type="domain" description="Gamma-glutamylcyclotransferase AIG2-like" evidence="4">
    <location>
        <begin position="17"/>
        <end position="133"/>
    </location>
</feature>
<dbReference type="Proteomes" id="UP000235392">
    <property type="component" value="Unassembled WGS sequence"/>
</dbReference>
<dbReference type="Pfam" id="PF06094">
    <property type="entry name" value="GGACT"/>
    <property type="match status" value="1"/>
</dbReference>
<dbReference type="PANTHER" id="PTHR31544">
    <property type="entry name" value="AIG2-LIKE PROTEIN D"/>
    <property type="match status" value="1"/>
</dbReference>
<name>A0A2N5V0Z3_9BASI</name>
<comment type="similarity">
    <text evidence="1">Belongs to the gamma-glutamylcyclotransferase family.</text>
</comment>
<organism evidence="5 6">
    <name type="scientific">Puccinia coronata f. sp. avenae</name>
    <dbReference type="NCBI Taxonomy" id="200324"/>
    <lineage>
        <taxon>Eukaryota</taxon>
        <taxon>Fungi</taxon>
        <taxon>Dikarya</taxon>
        <taxon>Basidiomycota</taxon>
        <taxon>Pucciniomycotina</taxon>
        <taxon>Pucciniomycetes</taxon>
        <taxon>Pucciniales</taxon>
        <taxon>Pucciniaceae</taxon>
        <taxon>Puccinia</taxon>
    </lineage>
</organism>
<dbReference type="InterPro" id="IPR036568">
    <property type="entry name" value="GGCT-like_sf"/>
</dbReference>
<dbReference type="SUPFAM" id="SSF110857">
    <property type="entry name" value="Gamma-glutamyl cyclotransferase-like"/>
    <property type="match status" value="1"/>
</dbReference>
<dbReference type="Gene3D" id="3.10.490.10">
    <property type="entry name" value="Gamma-glutamyl cyclotransferase-like"/>
    <property type="match status" value="1"/>
</dbReference>
<reference evidence="5 6" key="1">
    <citation type="submission" date="2017-11" db="EMBL/GenBank/DDBJ databases">
        <title>De novo assembly and phasing of dikaryotic genomes from two isolates of Puccinia coronata f. sp. avenae, the causal agent of oat crown rust.</title>
        <authorList>
            <person name="Miller M.E."/>
            <person name="Zhang Y."/>
            <person name="Omidvar V."/>
            <person name="Sperschneider J."/>
            <person name="Schwessinger B."/>
            <person name="Raley C."/>
            <person name="Palmer J.M."/>
            <person name="Garnica D."/>
            <person name="Upadhyaya N."/>
            <person name="Rathjen J."/>
            <person name="Taylor J.M."/>
            <person name="Park R.F."/>
            <person name="Dodds P.N."/>
            <person name="Hirsch C.D."/>
            <person name="Kianian S.F."/>
            <person name="Figueroa M."/>
        </authorList>
    </citation>
    <scope>NUCLEOTIDE SEQUENCE [LARGE SCALE GENOMIC DNA]</scope>
    <source>
        <strain evidence="5">12SD80</strain>
    </source>
</reference>
<proteinExistence type="inferred from homology"/>
<evidence type="ECO:0000256" key="1">
    <source>
        <dbReference type="ARBA" id="ARBA00008861"/>
    </source>
</evidence>